<evidence type="ECO:0000256" key="1">
    <source>
        <dbReference type="SAM" id="MobiDB-lite"/>
    </source>
</evidence>
<dbReference type="Proteomes" id="UP000039865">
    <property type="component" value="Unassembled WGS sequence"/>
</dbReference>
<feature type="region of interest" description="Disordered" evidence="1">
    <location>
        <begin position="152"/>
        <end position="194"/>
    </location>
</feature>
<protein>
    <submittedName>
        <fullName evidence="2">Uncharacterized protein</fullName>
    </submittedName>
</protein>
<feature type="compositionally biased region" description="Polar residues" evidence="1">
    <location>
        <begin position="1"/>
        <end position="10"/>
    </location>
</feature>
<organism evidence="2 3">
    <name type="scientific">Stylonychia lemnae</name>
    <name type="common">Ciliate</name>
    <dbReference type="NCBI Taxonomy" id="5949"/>
    <lineage>
        <taxon>Eukaryota</taxon>
        <taxon>Sar</taxon>
        <taxon>Alveolata</taxon>
        <taxon>Ciliophora</taxon>
        <taxon>Intramacronucleata</taxon>
        <taxon>Spirotrichea</taxon>
        <taxon>Stichotrichia</taxon>
        <taxon>Sporadotrichida</taxon>
        <taxon>Oxytrichidae</taxon>
        <taxon>Stylonychinae</taxon>
        <taxon>Stylonychia</taxon>
    </lineage>
</organism>
<proteinExistence type="predicted"/>
<feature type="region of interest" description="Disordered" evidence="1">
    <location>
        <begin position="68"/>
        <end position="103"/>
    </location>
</feature>
<feature type="region of interest" description="Disordered" evidence="1">
    <location>
        <begin position="1"/>
        <end position="21"/>
    </location>
</feature>
<sequence>MVSNKNQSGFEQLEKDKEPGFNFEDNYEFYMYHLNTSGQLITPQEQIDPLNPNSRVVLSKTKLSKISKLKADQEKDQKPSLGSQFGQALRGKLGQDEANAKKGKENKIIEEQNRRIRERVSQELVSDSEAYHSSFSHITPMDDKKFRSANLKSSEKRNSSYTKMQSSIQNSRQVVIKQKSSSQFRNGDQSERAEQNLKLPQIKQNKIQPFEIEPKRKSKNYLTIPVNKSVHILNQSQNVNKNQLGLSMVLNKDLRASVQVMPRYMSSQGPRQEEKHSLSPEEKSVKRKEKYWNIHLNDSGVRDKLLLQRKAQQYYQKEVRSHVPKINQSKQLEIEIRKMKMDVKADKMRDMKRINLADVVEKYDL</sequence>
<evidence type="ECO:0000313" key="2">
    <source>
        <dbReference type="EMBL" id="CDW81971.1"/>
    </source>
</evidence>
<name>A0A078AJ88_STYLE</name>
<feature type="compositionally biased region" description="Basic and acidic residues" evidence="1">
    <location>
        <begin position="93"/>
        <end position="103"/>
    </location>
</feature>
<feature type="compositionally biased region" description="Polar residues" evidence="1">
    <location>
        <begin position="159"/>
        <end position="187"/>
    </location>
</feature>
<dbReference type="EMBL" id="CCKQ01010456">
    <property type="protein sequence ID" value="CDW81971.1"/>
    <property type="molecule type" value="Genomic_DNA"/>
</dbReference>
<evidence type="ECO:0000313" key="3">
    <source>
        <dbReference type="Proteomes" id="UP000039865"/>
    </source>
</evidence>
<gene>
    <name evidence="2" type="primary">Contig13561.g14470</name>
    <name evidence="2" type="ORF">STYLEM_10995</name>
</gene>
<accession>A0A078AJ88</accession>
<feature type="region of interest" description="Disordered" evidence="1">
    <location>
        <begin position="264"/>
        <end position="284"/>
    </location>
</feature>
<dbReference type="AlphaFoldDB" id="A0A078AJ88"/>
<feature type="compositionally biased region" description="Basic and acidic residues" evidence="1">
    <location>
        <begin position="271"/>
        <end position="284"/>
    </location>
</feature>
<feature type="compositionally biased region" description="Basic and acidic residues" evidence="1">
    <location>
        <begin position="69"/>
        <end position="78"/>
    </location>
</feature>
<dbReference type="InParanoid" id="A0A078AJ88"/>
<reference evidence="2 3" key="1">
    <citation type="submission" date="2014-06" db="EMBL/GenBank/DDBJ databases">
        <authorList>
            <person name="Swart Estienne"/>
        </authorList>
    </citation>
    <scope>NUCLEOTIDE SEQUENCE [LARGE SCALE GENOMIC DNA]</scope>
    <source>
        <strain evidence="2 3">130c</strain>
    </source>
</reference>
<keyword evidence="3" id="KW-1185">Reference proteome</keyword>